<evidence type="ECO:0000256" key="4">
    <source>
        <dbReference type="ARBA" id="ARBA00022490"/>
    </source>
</evidence>
<dbReference type="InterPro" id="IPR023515">
    <property type="entry name" value="Quinolinate_synth_A_type3"/>
</dbReference>
<feature type="binding site" evidence="10">
    <location>
        <position position="96"/>
    </location>
    <ligand>
        <name>iminosuccinate</name>
        <dbReference type="ChEBI" id="CHEBI:77875"/>
    </ligand>
</feature>
<comment type="similarity">
    <text evidence="10">Belongs to the quinolinate synthase family. Type 3 subfamily.</text>
</comment>
<comment type="subcellular location">
    <subcellularLocation>
        <location evidence="10">Cytoplasm</location>
    </subcellularLocation>
</comment>
<evidence type="ECO:0000256" key="7">
    <source>
        <dbReference type="ARBA" id="ARBA00022723"/>
    </source>
</evidence>
<feature type="binding site" evidence="10">
    <location>
        <position position="315"/>
    </location>
    <ligand>
        <name>iminosuccinate</name>
        <dbReference type="ChEBI" id="CHEBI:77875"/>
    </ligand>
</feature>
<evidence type="ECO:0000256" key="9">
    <source>
        <dbReference type="ARBA" id="ARBA00023014"/>
    </source>
</evidence>
<evidence type="ECO:0000256" key="6">
    <source>
        <dbReference type="ARBA" id="ARBA00022679"/>
    </source>
</evidence>
<dbReference type="PANTHER" id="PTHR30573:SF0">
    <property type="entry name" value="QUINOLINATE SYNTHASE, CHLOROPLASTIC"/>
    <property type="match status" value="1"/>
</dbReference>
<feature type="binding site" evidence="10">
    <location>
        <position position="79"/>
    </location>
    <ligand>
        <name>iminosuccinate</name>
        <dbReference type="ChEBI" id="CHEBI:77875"/>
    </ligand>
</feature>
<comment type="function">
    <text evidence="10">Catalyzes the condensation of iminoaspartate with dihydroxyacetone phosphate to form quinolinate.</text>
</comment>
<keyword evidence="3 10" id="KW-0004">4Fe-4S</keyword>
<feature type="binding site" evidence="10">
    <location>
        <position position="143"/>
    </location>
    <ligand>
        <name>[4Fe-4S] cluster</name>
        <dbReference type="ChEBI" id="CHEBI:49883"/>
    </ligand>
</feature>
<feature type="binding site" evidence="10">
    <location>
        <begin position="298"/>
        <end position="300"/>
    </location>
    <ligand>
        <name>iminosuccinate</name>
        <dbReference type="ChEBI" id="CHEBI:77875"/>
    </ligand>
</feature>
<keyword evidence="4 10" id="KW-0963">Cytoplasm</keyword>
<evidence type="ECO:0000256" key="2">
    <source>
        <dbReference type="ARBA" id="ARBA00012669"/>
    </source>
</evidence>
<gene>
    <name evidence="10 11" type="primary">nadA</name>
    <name evidence="11" type="ORF">GCM10007368_39460</name>
</gene>
<dbReference type="SUPFAM" id="SSF142754">
    <property type="entry name" value="NadA-like"/>
    <property type="match status" value="1"/>
</dbReference>
<keyword evidence="7 10" id="KW-0479">Metal-binding</keyword>
<dbReference type="EMBL" id="BMDG01000019">
    <property type="protein sequence ID" value="GGI12095.1"/>
    <property type="molecule type" value="Genomic_DNA"/>
</dbReference>
<keyword evidence="8 10" id="KW-0408">Iron</keyword>
<dbReference type="Gene3D" id="3.40.50.10800">
    <property type="entry name" value="NadA-like"/>
    <property type="match status" value="3"/>
</dbReference>
<dbReference type="InterPro" id="IPR036094">
    <property type="entry name" value="NadA_sf"/>
</dbReference>
<feature type="binding site" evidence="10">
    <location>
        <position position="196"/>
    </location>
    <ligand>
        <name>iminosuccinate</name>
        <dbReference type="ChEBI" id="CHEBI:77875"/>
    </ligand>
</feature>
<sequence length="412" mass="44274">MSTLLNEPTSATATSTGLSTGFVEPAPSALLLLGQGRDLASERGVECTGALPSPSDPDLVERARAARAALGDRAFVLGHHYQRDEVIDFADVTGDSFKLAREAAARPDAEFVLFCGVHFMAESADILTSDAQQVVLPDLAAGCSMADMAEIGQVEEAWAVLEDVGIAPDTVPVTYMNSSAAIKAFTGRRGGTVCTSSNAQVALRWAFERVGGVEGTGKVLFMPDQHLGRNTAVRQLGLSLDDCVVYDPRKPQGGLTSQQLRDARMILWRGHCSVHGRFSERNVSDVRAKVPGVEVLVHPECKHEVVTAADHVGSTEFIIKALDAAEPGSSWAIGTELNLVRRLAKAHPDKQVHYLDSTVCFCSTMNRIDLPHLVWAMESLADGRVVNRVVVDDDDAHWARVALDQMLALPGI</sequence>
<comment type="caution">
    <text evidence="11">The sequence shown here is derived from an EMBL/GenBank/DDBJ whole genome shotgun (WGS) entry which is preliminary data.</text>
</comment>
<evidence type="ECO:0000256" key="8">
    <source>
        <dbReference type="ARBA" id="ARBA00023004"/>
    </source>
</evidence>
<feature type="binding site" evidence="10">
    <location>
        <begin position="175"/>
        <end position="177"/>
    </location>
    <ligand>
        <name>iminosuccinate</name>
        <dbReference type="ChEBI" id="CHEBI:77875"/>
    </ligand>
</feature>
<dbReference type="PANTHER" id="PTHR30573">
    <property type="entry name" value="QUINOLINATE SYNTHETASE A"/>
    <property type="match status" value="1"/>
</dbReference>
<keyword evidence="12" id="KW-1185">Reference proteome</keyword>
<evidence type="ECO:0000313" key="11">
    <source>
        <dbReference type="EMBL" id="GGI12095.1"/>
    </source>
</evidence>
<reference evidence="12" key="1">
    <citation type="journal article" date="2019" name="Int. J. Syst. Evol. Microbiol.">
        <title>The Global Catalogue of Microorganisms (GCM) 10K type strain sequencing project: providing services to taxonomists for standard genome sequencing and annotation.</title>
        <authorList>
            <consortium name="The Broad Institute Genomics Platform"/>
            <consortium name="The Broad Institute Genome Sequencing Center for Infectious Disease"/>
            <person name="Wu L."/>
            <person name="Ma J."/>
        </authorList>
    </citation>
    <scope>NUCLEOTIDE SEQUENCE [LARGE SCALE GENOMIC DNA]</scope>
    <source>
        <strain evidence="12">CCM 8653</strain>
    </source>
</reference>
<accession>A0ABQ2BCQ8</accession>
<dbReference type="HAMAP" id="MF_00569">
    <property type="entry name" value="NadA_type3"/>
    <property type="match status" value="1"/>
</dbReference>
<keyword evidence="5 10" id="KW-0662">Pyridine nucleotide biosynthesis</keyword>
<dbReference type="Proteomes" id="UP000632535">
    <property type="component" value="Unassembled WGS sequence"/>
</dbReference>
<dbReference type="Pfam" id="PF02445">
    <property type="entry name" value="NadA"/>
    <property type="match status" value="1"/>
</dbReference>
<evidence type="ECO:0000256" key="1">
    <source>
        <dbReference type="ARBA" id="ARBA00005065"/>
    </source>
</evidence>
<dbReference type="EC" id="2.5.1.72" evidence="2 10"/>
<keyword evidence="6 10" id="KW-0808">Transferase</keyword>
<proteinExistence type="inferred from homology"/>
<keyword evidence="9 10" id="KW-0411">Iron-sulfur</keyword>
<dbReference type="NCBIfam" id="NF006881">
    <property type="entry name" value="PRK09375.2-2"/>
    <property type="match status" value="1"/>
</dbReference>
<evidence type="ECO:0000256" key="10">
    <source>
        <dbReference type="HAMAP-Rule" id="MF_00569"/>
    </source>
</evidence>
<evidence type="ECO:0000313" key="12">
    <source>
        <dbReference type="Proteomes" id="UP000632535"/>
    </source>
</evidence>
<feature type="binding site" evidence="10">
    <location>
        <position position="362"/>
    </location>
    <ligand>
        <name>[4Fe-4S] cluster</name>
        <dbReference type="ChEBI" id="CHEBI:49883"/>
    </ligand>
</feature>
<dbReference type="NCBIfam" id="TIGR00550">
    <property type="entry name" value="nadA"/>
    <property type="match status" value="1"/>
</dbReference>
<comment type="catalytic activity">
    <reaction evidence="10">
        <text>iminosuccinate + dihydroxyacetone phosphate = quinolinate + phosphate + 2 H2O + H(+)</text>
        <dbReference type="Rhea" id="RHEA:25888"/>
        <dbReference type="ChEBI" id="CHEBI:15377"/>
        <dbReference type="ChEBI" id="CHEBI:15378"/>
        <dbReference type="ChEBI" id="CHEBI:29959"/>
        <dbReference type="ChEBI" id="CHEBI:43474"/>
        <dbReference type="ChEBI" id="CHEBI:57642"/>
        <dbReference type="ChEBI" id="CHEBI:77875"/>
        <dbReference type="EC" id="2.5.1.72"/>
    </reaction>
</comment>
<dbReference type="NCBIfam" id="NF006883">
    <property type="entry name" value="PRK09375.2-4"/>
    <property type="match status" value="1"/>
</dbReference>
<dbReference type="InterPro" id="IPR003473">
    <property type="entry name" value="NadA"/>
</dbReference>
<comment type="pathway">
    <text evidence="1 10">Cofactor biosynthesis; NAD(+) biosynthesis; quinolinate from iminoaspartate: step 1/1.</text>
</comment>
<comment type="cofactor">
    <cofactor evidence="10">
        <name>[4Fe-4S] cluster</name>
        <dbReference type="ChEBI" id="CHEBI:49883"/>
    </cofactor>
    <text evidence="10">Binds 1 [4Fe-4S] cluster per subunit.</text>
</comment>
<evidence type="ECO:0000256" key="5">
    <source>
        <dbReference type="ARBA" id="ARBA00022642"/>
    </source>
</evidence>
<feature type="binding site" evidence="10">
    <location>
        <position position="272"/>
    </location>
    <ligand>
        <name>[4Fe-4S] cluster</name>
        <dbReference type="ChEBI" id="CHEBI:49883"/>
    </ligand>
</feature>
<evidence type="ECO:0000256" key="3">
    <source>
        <dbReference type="ARBA" id="ARBA00022485"/>
    </source>
</evidence>
<protein>
    <recommendedName>
        <fullName evidence="2 10">Quinolinate synthase</fullName>
        <ecNumber evidence="2 10">2.5.1.72</ecNumber>
    </recommendedName>
</protein>
<organism evidence="11 12">
    <name type="scientific">Isoptericola cucumis</name>
    <dbReference type="NCBI Taxonomy" id="1776856"/>
    <lineage>
        <taxon>Bacteria</taxon>
        <taxon>Bacillati</taxon>
        <taxon>Actinomycetota</taxon>
        <taxon>Actinomycetes</taxon>
        <taxon>Micrococcales</taxon>
        <taxon>Promicromonosporaceae</taxon>
        <taxon>Isoptericola</taxon>
    </lineage>
</organism>
<name>A0ABQ2BCQ8_9MICO</name>